<dbReference type="Proteomes" id="UP000215377">
    <property type="component" value="Unassembled WGS sequence"/>
</dbReference>
<proteinExistence type="predicted"/>
<evidence type="ECO:0000259" key="1">
    <source>
        <dbReference type="Pfam" id="PF20056"/>
    </source>
</evidence>
<reference evidence="2 3" key="1">
    <citation type="submission" date="2013-04" db="EMBL/GenBank/DDBJ databases">
        <title>Oceanicola sp. 22II1-22F33 Genome Sequencing.</title>
        <authorList>
            <person name="Lai Q."/>
            <person name="Li G."/>
            <person name="Shao Z."/>
        </authorList>
    </citation>
    <scope>NUCLEOTIDE SEQUENCE [LARGE SCALE GENOMIC DNA]</scope>
    <source>
        <strain evidence="2 3">22II1-22F33</strain>
    </source>
</reference>
<name>A0A225ND71_9RHOB</name>
<dbReference type="OrthoDB" id="7689275at2"/>
<comment type="caution">
    <text evidence="2">The sequence shown here is derived from an EMBL/GenBank/DDBJ whole genome shotgun (WGS) entry which is preliminary data.</text>
</comment>
<dbReference type="RefSeq" id="WP_088652667.1">
    <property type="nucleotide sequence ID" value="NZ_AQQR01000025.1"/>
</dbReference>
<protein>
    <recommendedName>
        <fullName evidence="1">DUF6455 domain-containing protein</fullName>
    </recommendedName>
</protein>
<organism evidence="2 3">
    <name type="scientific">Marinibacterium profundimaris</name>
    <dbReference type="NCBI Taxonomy" id="1679460"/>
    <lineage>
        <taxon>Bacteria</taxon>
        <taxon>Pseudomonadati</taxon>
        <taxon>Pseudomonadota</taxon>
        <taxon>Alphaproteobacteria</taxon>
        <taxon>Rhodobacterales</taxon>
        <taxon>Paracoccaceae</taxon>
        <taxon>Marinibacterium</taxon>
    </lineage>
</organism>
<dbReference type="Pfam" id="PF20056">
    <property type="entry name" value="DUF6455"/>
    <property type="match status" value="1"/>
</dbReference>
<dbReference type="EMBL" id="AQQR01000025">
    <property type="protein sequence ID" value="OWU67853.1"/>
    <property type="molecule type" value="Genomic_DNA"/>
</dbReference>
<sequence length="89" mass="9879">MQTRGSIMRHWQLVKRMARTTDTDLVAAFDEGRLSSEAWAGMVNACRGCAWAETCDGWLADHDHVDAAPRPCCNRARFAALRAGEEVEA</sequence>
<accession>A0A225ND71</accession>
<feature type="domain" description="DUF6455" evidence="1">
    <location>
        <begin position="1"/>
        <end position="83"/>
    </location>
</feature>
<dbReference type="InterPro" id="IPR045601">
    <property type="entry name" value="DUF6455"/>
</dbReference>
<evidence type="ECO:0000313" key="2">
    <source>
        <dbReference type="EMBL" id="OWU67853.1"/>
    </source>
</evidence>
<evidence type="ECO:0000313" key="3">
    <source>
        <dbReference type="Proteomes" id="UP000215377"/>
    </source>
</evidence>
<keyword evidence="3" id="KW-1185">Reference proteome</keyword>
<gene>
    <name evidence="2" type="ORF">ATO3_25225</name>
</gene>
<dbReference type="AlphaFoldDB" id="A0A225ND71"/>